<dbReference type="Proteomes" id="UP000031971">
    <property type="component" value="Unassembled WGS sequence"/>
</dbReference>
<feature type="domain" description="Glycosyltransferase 2-like" evidence="9">
    <location>
        <begin position="8"/>
        <end position="171"/>
    </location>
</feature>
<evidence type="ECO:0000259" key="9">
    <source>
        <dbReference type="Pfam" id="PF00535"/>
    </source>
</evidence>
<dbReference type="InterPro" id="IPR050256">
    <property type="entry name" value="Glycosyltransferase_2"/>
</dbReference>
<protein>
    <submittedName>
        <fullName evidence="10">Glycosyl transferase family 2</fullName>
    </submittedName>
</protein>
<keyword evidence="7 8" id="KW-0472">Membrane</keyword>
<sequence>MTVEIAISVVIPFYNEEDNVAPLIDRLVPVLVEFGRPFEVICVNDGSRDGTQARLAGIAAADTRIKVISFRRNHGQTAAIMAGFDHAKGEIIVPMDGDLQNEPGDIPKLVAKLEEGYSVVSGWRVERQDAALRRRLPSIIANRLISHISGVHLHDYGCTMKAYRRSVIEDVRLYGEMHRFIPIYASWHGANVTEIPVRHHARIHGKSKYGLNRILKVVLDLIVVKFLEDYNTKPIYVFGLFGALCIAVSMASGLFALWLKLFEGIYLIQTPLPLLSVMTFVTGIMCVLLGLLAEMMVRVYYESQDRPTYFIREKLNLDEDS</sequence>
<evidence type="ECO:0000256" key="4">
    <source>
        <dbReference type="ARBA" id="ARBA00022692"/>
    </source>
</evidence>
<evidence type="ECO:0000256" key="2">
    <source>
        <dbReference type="ARBA" id="ARBA00022676"/>
    </source>
</evidence>
<dbReference type="SUPFAM" id="SSF53448">
    <property type="entry name" value="Nucleotide-diphospho-sugar transferases"/>
    <property type="match status" value="1"/>
</dbReference>
<dbReference type="InterPro" id="IPR001173">
    <property type="entry name" value="Glyco_trans_2-like"/>
</dbReference>
<evidence type="ECO:0000256" key="6">
    <source>
        <dbReference type="ARBA" id="ARBA00022989"/>
    </source>
</evidence>
<dbReference type="GO" id="GO:0009103">
    <property type="term" value="P:lipopolysaccharide biosynthetic process"/>
    <property type="evidence" value="ECO:0007669"/>
    <property type="project" value="UniProtKB-KW"/>
</dbReference>
<dbReference type="InterPro" id="IPR029044">
    <property type="entry name" value="Nucleotide-diphossugar_trans"/>
</dbReference>
<feature type="transmembrane region" description="Helical" evidence="8">
    <location>
        <begin position="235"/>
        <end position="259"/>
    </location>
</feature>
<keyword evidence="2" id="KW-0328">Glycosyltransferase</keyword>
<name>A0A0C2YRH1_PARME</name>
<comment type="caution">
    <text evidence="10">The sequence shown here is derived from an EMBL/GenBank/DDBJ whole genome shotgun (WGS) entry which is preliminary data.</text>
</comment>
<dbReference type="PANTHER" id="PTHR48090:SF3">
    <property type="entry name" value="UNDECAPRENYL-PHOSPHATE 4-DEOXY-4-FORMAMIDO-L-ARABINOSE TRANSFERASE"/>
    <property type="match status" value="1"/>
</dbReference>
<evidence type="ECO:0000256" key="3">
    <source>
        <dbReference type="ARBA" id="ARBA00022679"/>
    </source>
</evidence>
<organism evidence="10 11">
    <name type="scientific">Paramagnetospirillum magnetotacticum MS-1</name>
    <dbReference type="NCBI Taxonomy" id="272627"/>
    <lineage>
        <taxon>Bacteria</taxon>
        <taxon>Pseudomonadati</taxon>
        <taxon>Pseudomonadota</taxon>
        <taxon>Alphaproteobacteria</taxon>
        <taxon>Rhodospirillales</taxon>
        <taxon>Magnetospirillaceae</taxon>
        <taxon>Paramagnetospirillum</taxon>
    </lineage>
</organism>
<dbReference type="GO" id="GO:0099621">
    <property type="term" value="F:undecaprenyl-phosphate 4-deoxy-4-formamido-L-arabinose transferase activity"/>
    <property type="evidence" value="ECO:0007669"/>
    <property type="project" value="TreeGrafter"/>
</dbReference>
<dbReference type="EMBL" id="JXSL01000030">
    <property type="protein sequence ID" value="KIL97728.1"/>
    <property type="molecule type" value="Genomic_DNA"/>
</dbReference>
<dbReference type="OrthoDB" id="9807795at2"/>
<dbReference type="STRING" id="272627.CCC_00789"/>
<keyword evidence="5" id="KW-0448">Lipopolysaccharide biosynthesis</keyword>
<accession>A0A0C2YRH1</accession>
<keyword evidence="4 8" id="KW-0812">Transmembrane</keyword>
<evidence type="ECO:0000256" key="7">
    <source>
        <dbReference type="ARBA" id="ARBA00023136"/>
    </source>
</evidence>
<dbReference type="RefSeq" id="WP_009871241.1">
    <property type="nucleotide sequence ID" value="NZ_JXSL01000030.1"/>
</dbReference>
<evidence type="ECO:0000256" key="1">
    <source>
        <dbReference type="ARBA" id="ARBA00022475"/>
    </source>
</evidence>
<dbReference type="PANTHER" id="PTHR48090">
    <property type="entry name" value="UNDECAPRENYL-PHOSPHATE 4-DEOXY-4-FORMAMIDO-L-ARABINOSE TRANSFERASE-RELATED"/>
    <property type="match status" value="1"/>
</dbReference>
<dbReference type="GO" id="GO:0005886">
    <property type="term" value="C:plasma membrane"/>
    <property type="evidence" value="ECO:0007669"/>
    <property type="project" value="TreeGrafter"/>
</dbReference>
<keyword evidence="3 10" id="KW-0808">Transferase</keyword>
<keyword evidence="6 8" id="KW-1133">Transmembrane helix</keyword>
<feature type="transmembrane region" description="Helical" evidence="8">
    <location>
        <begin position="271"/>
        <end position="293"/>
    </location>
</feature>
<evidence type="ECO:0000256" key="5">
    <source>
        <dbReference type="ARBA" id="ARBA00022985"/>
    </source>
</evidence>
<dbReference type="CDD" id="cd04187">
    <property type="entry name" value="DPM1_like_bac"/>
    <property type="match status" value="1"/>
</dbReference>
<keyword evidence="1" id="KW-1003">Cell membrane</keyword>
<dbReference type="Pfam" id="PF00535">
    <property type="entry name" value="Glycos_transf_2"/>
    <property type="match status" value="1"/>
</dbReference>
<evidence type="ECO:0000256" key="8">
    <source>
        <dbReference type="SAM" id="Phobius"/>
    </source>
</evidence>
<proteinExistence type="predicted"/>
<evidence type="ECO:0000313" key="10">
    <source>
        <dbReference type="EMBL" id="KIL97728.1"/>
    </source>
</evidence>
<keyword evidence="11" id="KW-1185">Reference proteome</keyword>
<gene>
    <name evidence="10" type="ORF">CCC_00789</name>
</gene>
<reference evidence="10 11" key="1">
    <citation type="submission" date="2015-01" db="EMBL/GenBank/DDBJ databases">
        <title>Genome Sequence of Magnetospirillum magnetotacticum Strain MS-1.</title>
        <authorList>
            <person name="Marinov G.K."/>
            <person name="Smalley M.D."/>
            <person name="DeSalvo G."/>
        </authorList>
    </citation>
    <scope>NUCLEOTIDE SEQUENCE [LARGE SCALE GENOMIC DNA]</scope>
    <source>
        <strain evidence="10 11">MS-1</strain>
    </source>
</reference>
<dbReference type="Gene3D" id="3.90.550.10">
    <property type="entry name" value="Spore Coat Polysaccharide Biosynthesis Protein SpsA, Chain A"/>
    <property type="match status" value="1"/>
</dbReference>
<evidence type="ECO:0000313" key="11">
    <source>
        <dbReference type="Proteomes" id="UP000031971"/>
    </source>
</evidence>
<dbReference type="AlphaFoldDB" id="A0A0C2YRH1"/>